<evidence type="ECO:0000313" key="2">
    <source>
        <dbReference type="Proteomes" id="UP000324917"/>
    </source>
</evidence>
<dbReference type="RefSeq" id="WP_216645742.1">
    <property type="nucleotide sequence ID" value="NZ_BHVP01000133.1"/>
</dbReference>
<reference evidence="1 2" key="1">
    <citation type="submission" date="2018-09" db="EMBL/GenBank/DDBJ databases">
        <title>Evolutionary history of phycoerythrin pigmentation in the water bloom-forming cyanobacterium Microcystis aeruginosa.</title>
        <authorList>
            <person name="Tanabe Y."/>
            <person name="Tanabe Y."/>
            <person name="Yamaguchi H."/>
        </authorList>
    </citation>
    <scope>NUCLEOTIDE SEQUENCE [LARGE SCALE GENOMIC DNA]</scope>
    <source>
        <strain evidence="1 2">NIES-2520</strain>
    </source>
</reference>
<protein>
    <submittedName>
        <fullName evidence="1">Uncharacterized protein</fullName>
    </submittedName>
</protein>
<dbReference type="Proteomes" id="UP000324917">
    <property type="component" value="Unassembled WGS sequence"/>
</dbReference>
<gene>
    <name evidence="1" type="ORF">MiTe_04219</name>
</gene>
<organism evidence="1 2">
    <name type="scientific">Microcystis aeruginosa NIES-2520</name>
    <dbReference type="NCBI Taxonomy" id="2303982"/>
    <lineage>
        <taxon>Bacteria</taxon>
        <taxon>Bacillati</taxon>
        <taxon>Cyanobacteriota</taxon>
        <taxon>Cyanophyceae</taxon>
        <taxon>Oscillatoriophycideae</taxon>
        <taxon>Chroococcales</taxon>
        <taxon>Microcystaceae</taxon>
        <taxon>Microcystis</taxon>
    </lineage>
</organism>
<comment type="caution">
    <text evidence="1">The sequence shown here is derived from an EMBL/GenBank/DDBJ whole genome shotgun (WGS) entry which is preliminary data.</text>
</comment>
<name>A0A5A5RQX2_MICAE</name>
<proteinExistence type="predicted"/>
<accession>A0A5A5RQX2</accession>
<dbReference type="AlphaFoldDB" id="A0A5A5RQX2"/>
<evidence type="ECO:0000313" key="1">
    <source>
        <dbReference type="EMBL" id="GCA77365.1"/>
    </source>
</evidence>
<dbReference type="EMBL" id="BHVP01000133">
    <property type="protein sequence ID" value="GCA77365.1"/>
    <property type="molecule type" value="Genomic_DNA"/>
</dbReference>
<sequence>MIYDNACKYLTEKYPAEFVRWLLQTEPEKLRILRTELSLDPIYADSLILLRMGR</sequence>